<name>A0ABQ2LMR1_9MICC</name>
<evidence type="ECO:0000313" key="2">
    <source>
        <dbReference type="EMBL" id="GGO40580.1"/>
    </source>
</evidence>
<accession>A0ABQ2LMR1</accession>
<proteinExistence type="predicted"/>
<gene>
    <name evidence="2" type="ORF">GCM10010977_03110</name>
</gene>
<organism evidence="2 3">
    <name type="scientific">Citricoccus zhacaiensis</name>
    <dbReference type="NCBI Taxonomy" id="489142"/>
    <lineage>
        <taxon>Bacteria</taxon>
        <taxon>Bacillati</taxon>
        <taxon>Actinomycetota</taxon>
        <taxon>Actinomycetes</taxon>
        <taxon>Micrococcales</taxon>
        <taxon>Micrococcaceae</taxon>
        <taxon>Citricoccus</taxon>
    </lineage>
</organism>
<protein>
    <submittedName>
        <fullName evidence="2">Membrane protein</fullName>
    </submittedName>
</protein>
<sequence>MAEAENNENKVDNAPRRNQGLGRILVMVYAVFALSSFARSIFQIATHFEQAPLAYLLSAFAAAVYIVATLSLARSGRTAWYVSVVAVGIELVGVVGVGLWTLLDPQLFADDTVWSRFGAGYGYIPLILPILGLAWLLGHRPRVEVEGRP</sequence>
<reference evidence="3" key="1">
    <citation type="journal article" date="2019" name="Int. J. Syst. Evol. Microbiol.">
        <title>The Global Catalogue of Microorganisms (GCM) 10K type strain sequencing project: providing services to taxonomists for standard genome sequencing and annotation.</title>
        <authorList>
            <consortium name="The Broad Institute Genomics Platform"/>
            <consortium name="The Broad Institute Genome Sequencing Center for Infectious Disease"/>
            <person name="Wu L."/>
            <person name="Ma J."/>
        </authorList>
    </citation>
    <scope>NUCLEOTIDE SEQUENCE [LARGE SCALE GENOMIC DNA]</scope>
    <source>
        <strain evidence="3">CGMCC 1.7064</strain>
    </source>
</reference>
<keyword evidence="1" id="KW-0472">Membrane</keyword>
<evidence type="ECO:0000256" key="1">
    <source>
        <dbReference type="SAM" id="Phobius"/>
    </source>
</evidence>
<feature type="transmembrane region" description="Helical" evidence="1">
    <location>
        <begin position="21"/>
        <end position="42"/>
    </location>
</feature>
<feature type="transmembrane region" description="Helical" evidence="1">
    <location>
        <begin position="80"/>
        <end position="100"/>
    </location>
</feature>
<keyword evidence="1" id="KW-1133">Transmembrane helix</keyword>
<keyword evidence="1" id="KW-0812">Transmembrane</keyword>
<evidence type="ECO:0000313" key="3">
    <source>
        <dbReference type="Proteomes" id="UP000642509"/>
    </source>
</evidence>
<feature type="transmembrane region" description="Helical" evidence="1">
    <location>
        <begin position="54"/>
        <end position="73"/>
    </location>
</feature>
<feature type="transmembrane region" description="Helical" evidence="1">
    <location>
        <begin position="120"/>
        <end position="138"/>
    </location>
</feature>
<comment type="caution">
    <text evidence="2">The sequence shown here is derived from an EMBL/GenBank/DDBJ whole genome shotgun (WGS) entry which is preliminary data.</text>
</comment>
<keyword evidence="3" id="KW-1185">Reference proteome</keyword>
<dbReference type="EMBL" id="BMLQ01000001">
    <property type="protein sequence ID" value="GGO40580.1"/>
    <property type="molecule type" value="Genomic_DNA"/>
</dbReference>
<dbReference type="Proteomes" id="UP000642509">
    <property type="component" value="Unassembled WGS sequence"/>
</dbReference>